<keyword evidence="2" id="KW-1185">Reference proteome</keyword>
<sequence>MYREEKEAKMWVICSKQIATTWSVWISQGTSVIFNSIMVTQTTFFISFGQIPSATYKSRFHDSPRRVTLARR</sequence>
<dbReference type="AlphaFoldDB" id="A0AAN9LI77"/>
<comment type="caution">
    <text evidence="1">The sequence shown here is derived from an EMBL/GenBank/DDBJ whole genome shotgun (WGS) entry which is preliminary data.</text>
</comment>
<protein>
    <submittedName>
        <fullName evidence="1">Uncharacterized protein</fullName>
    </submittedName>
</protein>
<gene>
    <name evidence="1" type="ORF">VNO77_17047</name>
</gene>
<dbReference type="EMBL" id="JAYMYQ010000004">
    <property type="protein sequence ID" value="KAK7336505.1"/>
    <property type="molecule type" value="Genomic_DNA"/>
</dbReference>
<evidence type="ECO:0000313" key="1">
    <source>
        <dbReference type="EMBL" id="KAK7336505.1"/>
    </source>
</evidence>
<name>A0AAN9LI77_CANGL</name>
<reference evidence="1 2" key="1">
    <citation type="submission" date="2024-01" db="EMBL/GenBank/DDBJ databases">
        <title>The genomes of 5 underutilized Papilionoideae crops provide insights into root nodulation and disease resistanc.</title>
        <authorList>
            <person name="Jiang F."/>
        </authorList>
    </citation>
    <scope>NUCLEOTIDE SEQUENCE [LARGE SCALE GENOMIC DNA]</scope>
    <source>
        <strain evidence="1">LVBAO_FW01</strain>
        <tissue evidence="1">Leaves</tissue>
    </source>
</reference>
<accession>A0AAN9LI77</accession>
<dbReference type="Proteomes" id="UP001367508">
    <property type="component" value="Unassembled WGS sequence"/>
</dbReference>
<proteinExistence type="predicted"/>
<evidence type="ECO:0000313" key="2">
    <source>
        <dbReference type="Proteomes" id="UP001367508"/>
    </source>
</evidence>
<organism evidence="1 2">
    <name type="scientific">Canavalia gladiata</name>
    <name type="common">Sword bean</name>
    <name type="synonym">Dolichos gladiatus</name>
    <dbReference type="NCBI Taxonomy" id="3824"/>
    <lineage>
        <taxon>Eukaryota</taxon>
        <taxon>Viridiplantae</taxon>
        <taxon>Streptophyta</taxon>
        <taxon>Embryophyta</taxon>
        <taxon>Tracheophyta</taxon>
        <taxon>Spermatophyta</taxon>
        <taxon>Magnoliopsida</taxon>
        <taxon>eudicotyledons</taxon>
        <taxon>Gunneridae</taxon>
        <taxon>Pentapetalae</taxon>
        <taxon>rosids</taxon>
        <taxon>fabids</taxon>
        <taxon>Fabales</taxon>
        <taxon>Fabaceae</taxon>
        <taxon>Papilionoideae</taxon>
        <taxon>50 kb inversion clade</taxon>
        <taxon>NPAAA clade</taxon>
        <taxon>indigoferoid/millettioid clade</taxon>
        <taxon>Phaseoleae</taxon>
        <taxon>Canavalia</taxon>
    </lineage>
</organism>